<dbReference type="RefSeq" id="WP_243815447.1">
    <property type="nucleotide sequence ID" value="NZ_CP091957.1"/>
</dbReference>
<feature type="coiled-coil region" evidence="1">
    <location>
        <begin position="26"/>
        <end position="59"/>
    </location>
</feature>
<keyword evidence="2" id="KW-0812">Transmembrane</keyword>
<dbReference type="EMBL" id="CP091957">
    <property type="protein sequence ID" value="UOG56362.1"/>
    <property type="molecule type" value="Genomic_DNA"/>
</dbReference>
<sequence length="253" mass="30007">MGSLYKEQKKTNELLQKQAKIQTESLQFQNEEIRKQTALLEQEQRNREYQKNLKTYLFELKNYSDSILSKKYSPASAYIVADTLKSRLSTENISVHSFEELQDKEYFSQVYEVFNNIIKTSNANTVEEANQYKAKCNEYLKEIHNRIFLKDYFSNNLVSFFYRLIPLGELFLKKFQWESIIILWFSVYVVPLIYYLNQKKKNYTTILTSVGLGSYKNKKETATDLVVSIKKIEKDFLNFRKSTLPEIKDFEIG</sequence>
<evidence type="ECO:0000256" key="1">
    <source>
        <dbReference type="SAM" id="Coils"/>
    </source>
</evidence>
<keyword evidence="1" id="KW-0175">Coiled coil</keyword>
<dbReference type="AlphaFoldDB" id="A0AAE9GF70"/>
<dbReference type="Proteomes" id="UP000829829">
    <property type="component" value="Chromosome 1"/>
</dbReference>
<keyword evidence="2" id="KW-1133">Transmembrane helix</keyword>
<feature type="transmembrane region" description="Helical" evidence="2">
    <location>
        <begin position="177"/>
        <end position="196"/>
    </location>
</feature>
<protein>
    <submittedName>
        <fullName evidence="3">Uncharacterized protein</fullName>
    </submittedName>
</protein>
<evidence type="ECO:0000313" key="3">
    <source>
        <dbReference type="EMBL" id="UOG56362.1"/>
    </source>
</evidence>
<name>A0AAE9GF70_9LEPT</name>
<evidence type="ECO:0000256" key="2">
    <source>
        <dbReference type="SAM" id="Phobius"/>
    </source>
</evidence>
<gene>
    <name evidence="3" type="ORF">MAL03_16410</name>
</gene>
<evidence type="ECO:0000313" key="4">
    <source>
        <dbReference type="Proteomes" id="UP000829829"/>
    </source>
</evidence>
<reference evidence="3" key="1">
    <citation type="submission" date="2022-02" db="EMBL/GenBank/DDBJ databases">
        <title>The genetically variable rfb locus in Leptospira is a mobile cassette and a molecular signature of serovar identity.</title>
        <authorList>
            <person name="Nieves C."/>
            <person name="Vincent A.T."/>
            <person name="Zarantonelli L."/>
            <person name="Picardeau M."/>
            <person name="Veyrier F.J."/>
            <person name="Buschiazzo A."/>
        </authorList>
    </citation>
    <scope>NUCLEOTIDE SEQUENCE</scope>
    <source>
        <strain evidence="3">IP1512017</strain>
    </source>
</reference>
<proteinExistence type="predicted"/>
<accession>A0AAE9GF70</accession>
<keyword evidence="2" id="KW-0472">Membrane</keyword>
<organism evidence="3 4">
    <name type="scientific">Leptospira noguchii</name>
    <dbReference type="NCBI Taxonomy" id="28182"/>
    <lineage>
        <taxon>Bacteria</taxon>
        <taxon>Pseudomonadati</taxon>
        <taxon>Spirochaetota</taxon>
        <taxon>Spirochaetia</taxon>
        <taxon>Leptospirales</taxon>
        <taxon>Leptospiraceae</taxon>
        <taxon>Leptospira</taxon>
    </lineage>
</organism>